<dbReference type="InterPro" id="IPR036816">
    <property type="entry name" value="RNaseA-like_dom_sf"/>
</dbReference>
<dbReference type="GO" id="GO:0050830">
    <property type="term" value="P:defense response to Gram-positive bacterium"/>
    <property type="evidence" value="ECO:0007669"/>
    <property type="project" value="TreeGrafter"/>
</dbReference>
<feature type="domain" description="Ribonuclease A-domain" evidence="6">
    <location>
        <begin position="27"/>
        <end position="144"/>
    </location>
</feature>
<name>A0AA97K6I6_EUBMA</name>
<feature type="chain" id="PRO_5041744702" evidence="5">
    <location>
        <begin position="21"/>
        <end position="164"/>
    </location>
</feature>
<dbReference type="GeneID" id="129339567"/>
<dbReference type="SUPFAM" id="SSF54076">
    <property type="entry name" value="RNase A-like"/>
    <property type="match status" value="1"/>
</dbReference>
<dbReference type="SMART" id="SM00092">
    <property type="entry name" value="RNAse_Pc"/>
    <property type="match status" value="1"/>
</dbReference>
<dbReference type="InterPro" id="IPR023412">
    <property type="entry name" value="RNaseA_domain"/>
</dbReference>
<evidence type="ECO:0000259" key="6">
    <source>
        <dbReference type="SMART" id="SM00092"/>
    </source>
</evidence>
<dbReference type="RefSeq" id="XP_054850122.1">
    <property type="nucleotide sequence ID" value="XM_054994147.1"/>
</dbReference>
<dbReference type="GO" id="GO:0004540">
    <property type="term" value="F:RNA nuclease activity"/>
    <property type="evidence" value="ECO:0007669"/>
    <property type="project" value="TreeGrafter"/>
</dbReference>
<protein>
    <submittedName>
        <fullName evidence="8">Angiogenin-3-like</fullName>
    </submittedName>
</protein>
<dbReference type="InterPro" id="IPR001427">
    <property type="entry name" value="RNaseA"/>
</dbReference>
<dbReference type="GO" id="GO:0003676">
    <property type="term" value="F:nucleic acid binding"/>
    <property type="evidence" value="ECO:0007669"/>
    <property type="project" value="InterPro"/>
</dbReference>
<dbReference type="Pfam" id="PF00074">
    <property type="entry name" value="RnaseA"/>
    <property type="match status" value="1"/>
</dbReference>
<evidence type="ECO:0000313" key="8">
    <source>
        <dbReference type="RefSeq" id="XP_054850122.1"/>
    </source>
</evidence>
<keyword evidence="4" id="KW-1015">Disulfide bond</keyword>
<evidence type="ECO:0000256" key="4">
    <source>
        <dbReference type="ARBA" id="ARBA00023157"/>
    </source>
</evidence>
<comment type="similarity">
    <text evidence="2">Belongs to the pancreatic ribonuclease family.</text>
</comment>
<dbReference type="Proteomes" id="UP001190640">
    <property type="component" value="Chromosome 12"/>
</dbReference>
<dbReference type="Gene3D" id="3.10.130.10">
    <property type="entry name" value="Ribonuclease A-like domain"/>
    <property type="match status" value="1"/>
</dbReference>
<dbReference type="PANTHER" id="PTHR11437">
    <property type="entry name" value="RIBONUCLEASE"/>
    <property type="match status" value="1"/>
</dbReference>
<accession>A0AA97K6I6</accession>
<organism evidence="7 8">
    <name type="scientific">Eublepharis macularius</name>
    <name type="common">Leopard gecko</name>
    <name type="synonym">Cyrtodactylus macularius</name>
    <dbReference type="NCBI Taxonomy" id="481883"/>
    <lineage>
        <taxon>Eukaryota</taxon>
        <taxon>Metazoa</taxon>
        <taxon>Chordata</taxon>
        <taxon>Craniata</taxon>
        <taxon>Vertebrata</taxon>
        <taxon>Euteleostomi</taxon>
        <taxon>Lepidosauria</taxon>
        <taxon>Squamata</taxon>
        <taxon>Bifurcata</taxon>
        <taxon>Gekkota</taxon>
        <taxon>Eublepharidae</taxon>
        <taxon>Eublepharinae</taxon>
        <taxon>Eublepharis</taxon>
    </lineage>
</organism>
<comment type="subcellular location">
    <subcellularLocation>
        <location evidence="1">Secreted</location>
    </subcellularLocation>
</comment>
<gene>
    <name evidence="8" type="primary">LOC129339567</name>
</gene>
<evidence type="ECO:0000256" key="2">
    <source>
        <dbReference type="ARBA" id="ARBA00005600"/>
    </source>
</evidence>
<evidence type="ECO:0000313" key="7">
    <source>
        <dbReference type="Proteomes" id="UP001190640"/>
    </source>
</evidence>
<dbReference type="GO" id="GO:0005576">
    <property type="term" value="C:extracellular region"/>
    <property type="evidence" value="ECO:0007669"/>
    <property type="project" value="UniProtKB-SubCell"/>
</dbReference>
<proteinExistence type="inferred from homology"/>
<evidence type="ECO:0000256" key="5">
    <source>
        <dbReference type="SAM" id="SignalP"/>
    </source>
</evidence>
<dbReference type="AlphaFoldDB" id="A0AA97K6I6"/>
<feature type="signal peptide" evidence="5">
    <location>
        <begin position="1"/>
        <end position="20"/>
    </location>
</feature>
<keyword evidence="5" id="KW-0732">Signal</keyword>
<evidence type="ECO:0000256" key="3">
    <source>
        <dbReference type="ARBA" id="ARBA00022525"/>
    </source>
</evidence>
<dbReference type="KEGG" id="emc:129339567"/>
<keyword evidence="7" id="KW-1185">Reference proteome</keyword>
<keyword evidence="3" id="KW-0964">Secreted</keyword>
<evidence type="ECO:0000256" key="1">
    <source>
        <dbReference type="ARBA" id="ARBA00004613"/>
    </source>
</evidence>
<sequence length="164" mass="18239">MPAFQGPALIILAFQAIVSGWDNSPESKTGFLLFLKQHFIPDFVPLEALDCNFLMASGSFTSGECKKVNTYIVSFPDILQAVCGAKGMPYNHLRRSLNRFDLVTCTLEGDPTSKPCIYNQHSFSASIAVSCDKYGYPVHLEEGDFQIVTEGESKTSLAWYNYFL</sequence>
<dbReference type="PANTHER" id="PTHR11437:SF10">
    <property type="entry name" value="ANGIOGENIN-RELATED"/>
    <property type="match status" value="1"/>
</dbReference>
<reference evidence="8" key="1">
    <citation type="submission" date="2025-08" db="UniProtKB">
        <authorList>
            <consortium name="RefSeq"/>
        </authorList>
    </citation>
    <scope>IDENTIFICATION</scope>
    <source>
        <tissue evidence="8">Blood</tissue>
    </source>
</reference>